<dbReference type="OMA" id="AMFMLKS"/>
<dbReference type="STRING" id="88036.D8T838"/>
<organism evidence="5">
    <name type="scientific">Selaginella moellendorffii</name>
    <name type="common">Spikemoss</name>
    <dbReference type="NCBI Taxonomy" id="88036"/>
    <lineage>
        <taxon>Eukaryota</taxon>
        <taxon>Viridiplantae</taxon>
        <taxon>Streptophyta</taxon>
        <taxon>Embryophyta</taxon>
        <taxon>Tracheophyta</taxon>
        <taxon>Lycopodiopsida</taxon>
        <taxon>Selaginellales</taxon>
        <taxon>Selaginellaceae</taxon>
        <taxon>Selaginella</taxon>
    </lineage>
</organism>
<feature type="domain" description="CBS" evidence="3">
    <location>
        <begin position="35"/>
        <end position="82"/>
    </location>
</feature>
<dbReference type="Gramene" id="EFJ07146">
    <property type="protein sequence ID" value="EFJ07146"/>
    <property type="gene ID" value="SELMODRAFT_27820"/>
</dbReference>
<dbReference type="InterPro" id="IPR000644">
    <property type="entry name" value="CBS_dom"/>
</dbReference>
<dbReference type="Pfam" id="PF00571">
    <property type="entry name" value="CBS"/>
    <property type="match status" value="1"/>
</dbReference>
<dbReference type="HOGENOM" id="CLU_040681_0_2_1"/>
<gene>
    <name evidence="4" type="ORF">SELMODRAFT_27820</name>
</gene>
<dbReference type="InterPro" id="IPR046342">
    <property type="entry name" value="CBS_dom_sf"/>
</dbReference>
<dbReference type="PANTHER" id="PTHR43080">
    <property type="entry name" value="CBS DOMAIN-CONTAINING PROTEIN CBSX3, MITOCHONDRIAL"/>
    <property type="match status" value="1"/>
</dbReference>
<dbReference type="EMBL" id="GL377688">
    <property type="protein sequence ID" value="EFJ07146.1"/>
    <property type="molecule type" value="Genomic_DNA"/>
</dbReference>
<dbReference type="CDD" id="cd02205">
    <property type="entry name" value="CBS_pair_SF"/>
    <property type="match status" value="1"/>
</dbReference>
<accession>D8T838</accession>
<dbReference type="InParanoid" id="D8T838"/>
<dbReference type="SUPFAM" id="SSF54631">
    <property type="entry name" value="CBS-domain pair"/>
    <property type="match status" value="1"/>
</dbReference>
<evidence type="ECO:0000256" key="2">
    <source>
        <dbReference type="PROSITE-ProRule" id="PRU00703"/>
    </source>
</evidence>
<evidence type="ECO:0000256" key="1">
    <source>
        <dbReference type="ARBA" id="ARBA00023122"/>
    </source>
</evidence>
<protein>
    <recommendedName>
        <fullName evidence="3">CBS domain-containing protein</fullName>
    </recommendedName>
</protein>
<sequence>GLPVVDKDFHCVGVLSRKDRTKGSRGFKMPIREVMSSPAITLSADKTVSDAAMFMLKSKIHRIPIVNNSDQVSGNVFSRLDL</sequence>
<feature type="non-terminal residue" evidence="4">
    <location>
        <position position="1"/>
    </location>
</feature>
<reference evidence="4 5" key="1">
    <citation type="journal article" date="2011" name="Science">
        <title>The Selaginella genome identifies genetic changes associated with the evolution of vascular plants.</title>
        <authorList>
            <person name="Banks J.A."/>
            <person name="Nishiyama T."/>
            <person name="Hasebe M."/>
            <person name="Bowman J.L."/>
            <person name="Gribskov M."/>
            <person name="dePamphilis C."/>
            <person name="Albert V.A."/>
            <person name="Aono N."/>
            <person name="Aoyama T."/>
            <person name="Ambrose B.A."/>
            <person name="Ashton N.W."/>
            <person name="Axtell M.J."/>
            <person name="Barker E."/>
            <person name="Barker M.S."/>
            <person name="Bennetzen J.L."/>
            <person name="Bonawitz N.D."/>
            <person name="Chapple C."/>
            <person name="Cheng C."/>
            <person name="Correa L.G."/>
            <person name="Dacre M."/>
            <person name="DeBarry J."/>
            <person name="Dreyer I."/>
            <person name="Elias M."/>
            <person name="Engstrom E.M."/>
            <person name="Estelle M."/>
            <person name="Feng L."/>
            <person name="Finet C."/>
            <person name="Floyd S.K."/>
            <person name="Frommer W.B."/>
            <person name="Fujita T."/>
            <person name="Gramzow L."/>
            <person name="Gutensohn M."/>
            <person name="Harholt J."/>
            <person name="Hattori M."/>
            <person name="Heyl A."/>
            <person name="Hirai T."/>
            <person name="Hiwatashi Y."/>
            <person name="Ishikawa M."/>
            <person name="Iwata M."/>
            <person name="Karol K.G."/>
            <person name="Koehler B."/>
            <person name="Kolukisaoglu U."/>
            <person name="Kubo M."/>
            <person name="Kurata T."/>
            <person name="Lalonde S."/>
            <person name="Li K."/>
            <person name="Li Y."/>
            <person name="Litt A."/>
            <person name="Lyons E."/>
            <person name="Manning G."/>
            <person name="Maruyama T."/>
            <person name="Michael T.P."/>
            <person name="Mikami K."/>
            <person name="Miyazaki S."/>
            <person name="Morinaga S."/>
            <person name="Murata T."/>
            <person name="Mueller-Roeber B."/>
            <person name="Nelson D.R."/>
            <person name="Obara M."/>
            <person name="Oguri Y."/>
            <person name="Olmstead R.G."/>
            <person name="Onodera N."/>
            <person name="Petersen B.L."/>
            <person name="Pils B."/>
            <person name="Prigge M."/>
            <person name="Rensing S.A."/>
            <person name="Riano-Pachon D.M."/>
            <person name="Roberts A.W."/>
            <person name="Sato Y."/>
            <person name="Scheller H.V."/>
            <person name="Schulz B."/>
            <person name="Schulz C."/>
            <person name="Shakirov E.V."/>
            <person name="Shibagaki N."/>
            <person name="Shinohara N."/>
            <person name="Shippen D.E."/>
            <person name="Soerensen I."/>
            <person name="Sotooka R."/>
            <person name="Sugimoto N."/>
            <person name="Sugita M."/>
            <person name="Sumikawa N."/>
            <person name="Tanurdzic M."/>
            <person name="Theissen G."/>
            <person name="Ulvskov P."/>
            <person name="Wakazuki S."/>
            <person name="Weng J.K."/>
            <person name="Willats W.W."/>
            <person name="Wipf D."/>
            <person name="Wolf P.G."/>
            <person name="Yang L."/>
            <person name="Zimmer A.D."/>
            <person name="Zhu Q."/>
            <person name="Mitros T."/>
            <person name="Hellsten U."/>
            <person name="Loque D."/>
            <person name="Otillar R."/>
            <person name="Salamov A."/>
            <person name="Schmutz J."/>
            <person name="Shapiro H."/>
            <person name="Lindquist E."/>
            <person name="Lucas S."/>
            <person name="Rokhsar D."/>
            <person name="Grigoriev I.V."/>
        </authorList>
    </citation>
    <scope>NUCLEOTIDE SEQUENCE [LARGE SCALE GENOMIC DNA]</scope>
</reference>
<dbReference type="PROSITE" id="PS51371">
    <property type="entry name" value="CBS"/>
    <property type="match status" value="1"/>
</dbReference>
<evidence type="ECO:0000313" key="4">
    <source>
        <dbReference type="EMBL" id="EFJ07146.1"/>
    </source>
</evidence>
<evidence type="ECO:0000259" key="3">
    <source>
        <dbReference type="PROSITE" id="PS51371"/>
    </source>
</evidence>
<dbReference type="KEGG" id="smo:SELMODRAFT_27820"/>
<dbReference type="Proteomes" id="UP000001514">
    <property type="component" value="Unassembled WGS sequence"/>
</dbReference>
<evidence type="ECO:0000313" key="5">
    <source>
        <dbReference type="Proteomes" id="UP000001514"/>
    </source>
</evidence>
<proteinExistence type="predicted"/>
<dbReference type="AlphaFoldDB" id="D8T838"/>
<feature type="non-terminal residue" evidence="4">
    <location>
        <position position="82"/>
    </location>
</feature>
<name>D8T838_SELML</name>
<keyword evidence="1 2" id="KW-0129">CBS domain</keyword>
<dbReference type="InterPro" id="IPR051257">
    <property type="entry name" value="Diverse_CBS-Domain"/>
</dbReference>
<keyword evidence="5" id="KW-1185">Reference proteome</keyword>
<dbReference type="Gene3D" id="3.10.580.10">
    <property type="entry name" value="CBS-domain"/>
    <property type="match status" value="1"/>
</dbReference>
<dbReference type="PANTHER" id="PTHR43080:SF29">
    <property type="entry name" value="OS02G0818000 PROTEIN"/>
    <property type="match status" value="1"/>
</dbReference>